<dbReference type="EMBL" id="JABSTV010001254">
    <property type="protein sequence ID" value="KAH7939097.1"/>
    <property type="molecule type" value="Genomic_DNA"/>
</dbReference>
<dbReference type="GO" id="GO:0016491">
    <property type="term" value="F:oxidoreductase activity"/>
    <property type="evidence" value="ECO:0007669"/>
    <property type="project" value="UniProtKB-KW"/>
</dbReference>
<dbReference type="Gene3D" id="3.40.50.720">
    <property type="entry name" value="NAD(P)-binding Rossmann-like Domain"/>
    <property type="match status" value="1"/>
</dbReference>
<comment type="caution">
    <text evidence="3">The sequence shown here is derived from an EMBL/GenBank/DDBJ whole genome shotgun (WGS) entry which is preliminary data.</text>
</comment>
<evidence type="ECO:0000313" key="3">
    <source>
        <dbReference type="EMBL" id="KAH7939097.1"/>
    </source>
</evidence>
<keyword evidence="4" id="KW-1185">Reference proteome</keyword>
<protein>
    <submittedName>
        <fullName evidence="3">Uncharacterized protein</fullName>
    </submittedName>
</protein>
<sequence length="363" mass="40536">MRTSWVLFAVFSVLLWDLWDRVPLLPELGSLVGSFVIILCVSYCLSGIVWKKLFVKQLPVEGKAVLITGCDSGFGHALATRLSRDGFMVFAGCLDSQSEGARDLGNLRYVTVLQLDVTKAEQVDAAFERVQQALDSRALWSVVANAGVRNNGLLEWLTMESITKIFDVNVFGTLRVTKKFLPMLKKSKGRMVVVTSPFGHVTMPMGVPYCMTKYALVSMVDGLRRECKGKGVDFVNIEPIAYRTAITTNLGAQSETQPELQQQPPEVVADYSAEEVQRWLDTPRQLYELISRDDVNEVVDQMVLAIRETDPKTRYISKFRLGGFLYYGAAVLPTELADLAIGLGIRTLPFVSRMMRTRAEKSD</sequence>
<evidence type="ECO:0000256" key="2">
    <source>
        <dbReference type="SAM" id="Phobius"/>
    </source>
</evidence>
<dbReference type="Pfam" id="PF00106">
    <property type="entry name" value="adh_short"/>
    <property type="match status" value="1"/>
</dbReference>
<dbReference type="PANTHER" id="PTHR43313">
    <property type="entry name" value="SHORT-CHAIN DEHYDROGENASE/REDUCTASE FAMILY 9C"/>
    <property type="match status" value="1"/>
</dbReference>
<dbReference type="InterPro" id="IPR036291">
    <property type="entry name" value="NAD(P)-bd_dom_sf"/>
</dbReference>
<proteinExistence type="predicted"/>
<keyword evidence="1" id="KW-0560">Oxidoreductase</keyword>
<dbReference type="VEuPathDB" id="VectorBase:RSAN_033391"/>
<dbReference type="PROSITE" id="PS00061">
    <property type="entry name" value="ADH_SHORT"/>
    <property type="match status" value="1"/>
</dbReference>
<dbReference type="InterPro" id="IPR020904">
    <property type="entry name" value="Sc_DH/Rdtase_CS"/>
</dbReference>
<dbReference type="SUPFAM" id="SSF51735">
    <property type="entry name" value="NAD(P)-binding Rossmann-fold domains"/>
    <property type="match status" value="1"/>
</dbReference>
<dbReference type="OrthoDB" id="2102561at2759"/>
<dbReference type="InterPro" id="IPR002347">
    <property type="entry name" value="SDR_fam"/>
</dbReference>
<dbReference type="PRINTS" id="PR00081">
    <property type="entry name" value="GDHRDH"/>
</dbReference>
<accession>A0A9D4SQD8</accession>
<name>A0A9D4SQD8_RHISA</name>
<dbReference type="AlphaFoldDB" id="A0A9D4SQD8"/>
<evidence type="ECO:0000256" key="1">
    <source>
        <dbReference type="ARBA" id="ARBA00023002"/>
    </source>
</evidence>
<reference evidence="3" key="1">
    <citation type="journal article" date="2020" name="Cell">
        <title>Large-Scale Comparative Analyses of Tick Genomes Elucidate Their Genetic Diversity and Vector Capacities.</title>
        <authorList>
            <consortium name="Tick Genome and Microbiome Consortium (TIGMIC)"/>
            <person name="Jia N."/>
            <person name="Wang J."/>
            <person name="Shi W."/>
            <person name="Du L."/>
            <person name="Sun Y."/>
            <person name="Zhan W."/>
            <person name="Jiang J.F."/>
            <person name="Wang Q."/>
            <person name="Zhang B."/>
            <person name="Ji P."/>
            <person name="Bell-Sakyi L."/>
            <person name="Cui X.M."/>
            <person name="Yuan T.T."/>
            <person name="Jiang B.G."/>
            <person name="Yang W.F."/>
            <person name="Lam T.T."/>
            <person name="Chang Q.C."/>
            <person name="Ding S.J."/>
            <person name="Wang X.J."/>
            <person name="Zhu J.G."/>
            <person name="Ruan X.D."/>
            <person name="Zhao L."/>
            <person name="Wei J.T."/>
            <person name="Ye R.Z."/>
            <person name="Que T.C."/>
            <person name="Du C.H."/>
            <person name="Zhou Y.H."/>
            <person name="Cheng J.X."/>
            <person name="Dai P.F."/>
            <person name="Guo W.B."/>
            <person name="Han X.H."/>
            <person name="Huang E.J."/>
            <person name="Li L.F."/>
            <person name="Wei W."/>
            <person name="Gao Y.C."/>
            <person name="Liu J.Z."/>
            <person name="Shao H.Z."/>
            <person name="Wang X."/>
            <person name="Wang C.C."/>
            <person name="Yang T.C."/>
            <person name="Huo Q.B."/>
            <person name="Li W."/>
            <person name="Chen H.Y."/>
            <person name="Chen S.E."/>
            <person name="Zhou L.G."/>
            <person name="Ni X.B."/>
            <person name="Tian J.H."/>
            <person name="Sheng Y."/>
            <person name="Liu T."/>
            <person name="Pan Y.S."/>
            <person name="Xia L.Y."/>
            <person name="Li J."/>
            <person name="Zhao F."/>
            <person name="Cao W.C."/>
        </authorList>
    </citation>
    <scope>NUCLEOTIDE SEQUENCE</scope>
    <source>
        <strain evidence="3">Rsan-2018</strain>
    </source>
</reference>
<evidence type="ECO:0000313" key="4">
    <source>
        <dbReference type="Proteomes" id="UP000821837"/>
    </source>
</evidence>
<dbReference type="Proteomes" id="UP000821837">
    <property type="component" value="Chromosome 8"/>
</dbReference>
<organism evidence="3 4">
    <name type="scientific">Rhipicephalus sanguineus</name>
    <name type="common">Brown dog tick</name>
    <name type="synonym">Ixodes sanguineus</name>
    <dbReference type="NCBI Taxonomy" id="34632"/>
    <lineage>
        <taxon>Eukaryota</taxon>
        <taxon>Metazoa</taxon>
        <taxon>Ecdysozoa</taxon>
        <taxon>Arthropoda</taxon>
        <taxon>Chelicerata</taxon>
        <taxon>Arachnida</taxon>
        <taxon>Acari</taxon>
        <taxon>Parasitiformes</taxon>
        <taxon>Ixodida</taxon>
        <taxon>Ixodoidea</taxon>
        <taxon>Ixodidae</taxon>
        <taxon>Rhipicephalinae</taxon>
        <taxon>Rhipicephalus</taxon>
        <taxon>Rhipicephalus</taxon>
    </lineage>
</organism>
<keyword evidence="2" id="KW-1133">Transmembrane helix</keyword>
<dbReference type="PANTHER" id="PTHR43313:SF36">
    <property type="entry name" value="D-BETA-HYDROXYBUTYRATE DEHYDROGENASE, MITOCHONDRIAL"/>
    <property type="match status" value="1"/>
</dbReference>
<dbReference type="GO" id="GO:0008202">
    <property type="term" value="P:steroid metabolic process"/>
    <property type="evidence" value="ECO:0007669"/>
    <property type="project" value="TreeGrafter"/>
</dbReference>
<feature type="transmembrane region" description="Helical" evidence="2">
    <location>
        <begin position="31"/>
        <end position="50"/>
    </location>
</feature>
<keyword evidence="2" id="KW-0812">Transmembrane</keyword>
<gene>
    <name evidence="3" type="ORF">HPB52_005860</name>
</gene>
<keyword evidence="2" id="KW-0472">Membrane</keyword>
<feature type="transmembrane region" description="Helical" evidence="2">
    <location>
        <begin position="324"/>
        <end position="345"/>
    </location>
</feature>
<reference evidence="3" key="2">
    <citation type="submission" date="2021-09" db="EMBL/GenBank/DDBJ databases">
        <authorList>
            <person name="Jia N."/>
            <person name="Wang J."/>
            <person name="Shi W."/>
            <person name="Du L."/>
            <person name="Sun Y."/>
            <person name="Zhan W."/>
            <person name="Jiang J."/>
            <person name="Wang Q."/>
            <person name="Zhang B."/>
            <person name="Ji P."/>
            <person name="Sakyi L.B."/>
            <person name="Cui X."/>
            <person name="Yuan T."/>
            <person name="Jiang B."/>
            <person name="Yang W."/>
            <person name="Lam T.T.-Y."/>
            <person name="Chang Q."/>
            <person name="Ding S."/>
            <person name="Wang X."/>
            <person name="Zhu J."/>
            <person name="Ruan X."/>
            <person name="Zhao L."/>
            <person name="Wei J."/>
            <person name="Que T."/>
            <person name="Du C."/>
            <person name="Cheng J."/>
            <person name="Dai P."/>
            <person name="Han X."/>
            <person name="Huang E."/>
            <person name="Gao Y."/>
            <person name="Liu J."/>
            <person name="Shao H."/>
            <person name="Ye R."/>
            <person name="Li L."/>
            <person name="Wei W."/>
            <person name="Wang X."/>
            <person name="Wang C."/>
            <person name="Huo Q."/>
            <person name="Li W."/>
            <person name="Guo W."/>
            <person name="Chen H."/>
            <person name="Chen S."/>
            <person name="Zhou L."/>
            <person name="Zhou L."/>
            <person name="Ni X."/>
            <person name="Tian J."/>
            <person name="Zhou Y."/>
            <person name="Sheng Y."/>
            <person name="Liu T."/>
            <person name="Pan Y."/>
            <person name="Xia L."/>
            <person name="Li J."/>
            <person name="Zhao F."/>
            <person name="Cao W."/>
        </authorList>
    </citation>
    <scope>NUCLEOTIDE SEQUENCE</scope>
    <source>
        <strain evidence="3">Rsan-2018</strain>
        <tissue evidence="3">Larvae</tissue>
    </source>
</reference>